<dbReference type="SUPFAM" id="SSF50978">
    <property type="entry name" value="WD40 repeat-like"/>
    <property type="match status" value="1"/>
</dbReference>
<dbReference type="AlphaFoldDB" id="A0AAF0JCT5"/>
<dbReference type="Gene3D" id="2.130.10.10">
    <property type="entry name" value="YVTN repeat-like/Quinoprotein amine dehydrogenase"/>
    <property type="match status" value="1"/>
</dbReference>
<reference evidence="5" key="1">
    <citation type="submission" date="2023-02" db="EMBL/GenBank/DDBJ databases">
        <title>Mating type loci evolution in Malassezia.</title>
        <authorList>
            <person name="Coelho M.A."/>
        </authorList>
    </citation>
    <scope>NUCLEOTIDE SEQUENCE</scope>
    <source>
        <strain evidence="5">CBS 14136</strain>
    </source>
</reference>
<evidence type="ECO:0000256" key="2">
    <source>
        <dbReference type="ARBA" id="ARBA00022737"/>
    </source>
</evidence>
<dbReference type="InterPro" id="IPR001680">
    <property type="entry name" value="WD40_rpt"/>
</dbReference>
<sequence>MTDTIPTWGGQLDPPQHVLRVDVNALNYCAYDLVTTTEERLEGYLAVPNTLESAYIDIYALHDKRRIIEAVGRAGVLGRGLERPPIVMSLCLTIREGLMWLVAGYEDGGIQAWTVLMSDAQPKPELRWSLRPHKESTMALTLTPDHDAVVSVGADQRLVRITLDFCPAVDTYSLPRPGNASVAVRADQQISAVGGWDGGVRIVSQTKKLLATLVYHKQGIGSVSFVRRNAVNTLTIAEMDSDEEDSKTVPGHLLAVGAKDGRVSLWDTPFTVTDVMPALRAP</sequence>
<evidence type="ECO:0000256" key="1">
    <source>
        <dbReference type="ARBA" id="ARBA00022574"/>
    </source>
</evidence>
<dbReference type="PANTHER" id="PTHR19854:SF1">
    <property type="entry name" value="GUANINE NUCLEOTIDE-BINDING PROTEIN SUBUNIT BETA-LIKE PROTEIN 1"/>
    <property type="match status" value="1"/>
</dbReference>
<gene>
    <name evidence="5" type="primary">asa1</name>
    <name evidence="5" type="ORF">MPSI1_000591</name>
</gene>
<dbReference type="InterPro" id="IPR036322">
    <property type="entry name" value="WD40_repeat_dom_sf"/>
</dbReference>
<evidence type="ECO:0000313" key="5">
    <source>
        <dbReference type="EMBL" id="WFD41953.1"/>
    </source>
</evidence>
<name>A0AAF0JCT5_9BASI</name>
<dbReference type="PANTHER" id="PTHR19854">
    <property type="entry name" value="TRANSDUCIN BETA-LIKE 3"/>
    <property type="match status" value="1"/>
</dbReference>
<accession>A0AAF0JCT5</accession>
<dbReference type="EMBL" id="CP118375">
    <property type="protein sequence ID" value="WFD41953.1"/>
    <property type="molecule type" value="Genomic_DNA"/>
</dbReference>
<organism evidence="5 6">
    <name type="scientific">Malassezia psittaci</name>
    <dbReference type="NCBI Taxonomy" id="1821823"/>
    <lineage>
        <taxon>Eukaryota</taxon>
        <taxon>Fungi</taxon>
        <taxon>Dikarya</taxon>
        <taxon>Basidiomycota</taxon>
        <taxon>Ustilaginomycotina</taxon>
        <taxon>Malasseziomycetes</taxon>
        <taxon>Malasseziales</taxon>
        <taxon>Malasseziaceae</taxon>
        <taxon>Malassezia</taxon>
    </lineage>
</organism>
<keyword evidence="2" id="KW-0677">Repeat</keyword>
<keyword evidence="1" id="KW-0853">WD repeat</keyword>
<dbReference type="Proteomes" id="UP001214628">
    <property type="component" value="Chromosome 1"/>
</dbReference>
<dbReference type="SMART" id="SM00320">
    <property type="entry name" value="WD40"/>
    <property type="match status" value="3"/>
</dbReference>
<comment type="similarity">
    <text evidence="3">Belongs to the WD repeat ASA1 family.</text>
</comment>
<protein>
    <recommendedName>
        <fullName evidence="4">ASTRA-associated protein 1</fullName>
    </recommendedName>
</protein>
<proteinExistence type="inferred from homology"/>
<dbReference type="InterPro" id="IPR015943">
    <property type="entry name" value="WD40/YVTN_repeat-like_dom_sf"/>
</dbReference>
<evidence type="ECO:0000256" key="4">
    <source>
        <dbReference type="ARBA" id="ARBA00040563"/>
    </source>
</evidence>
<evidence type="ECO:0000256" key="3">
    <source>
        <dbReference type="ARBA" id="ARBA00037931"/>
    </source>
</evidence>
<evidence type="ECO:0000313" key="6">
    <source>
        <dbReference type="Proteomes" id="UP001214628"/>
    </source>
</evidence>
<keyword evidence="6" id="KW-1185">Reference proteome</keyword>